<feature type="transmembrane region" description="Helical" evidence="7">
    <location>
        <begin position="12"/>
        <end position="30"/>
    </location>
</feature>
<evidence type="ECO:0000313" key="8">
    <source>
        <dbReference type="EMBL" id="KAK0327379.1"/>
    </source>
</evidence>
<evidence type="ECO:0008006" key="10">
    <source>
        <dbReference type="Google" id="ProtNLM"/>
    </source>
</evidence>
<keyword evidence="3 7" id="KW-0812">Transmembrane</keyword>
<dbReference type="AlphaFoldDB" id="A0AAN6FZK0"/>
<feature type="region of interest" description="Disordered" evidence="6">
    <location>
        <begin position="107"/>
        <end position="214"/>
    </location>
</feature>
<evidence type="ECO:0000256" key="7">
    <source>
        <dbReference type="SAM" id="Phobius"/>
    </source>
</evidence>
<evidence type="ECO:0000256" key="5">
    <source>
        <dbReference type="ARBA" id="ARBA00023136"/>
    </source>
</evidence>
<name>A0AAN6FZK0_9PEZI</name>
<comment type="caution">
    <text evidence="8">The sequence shown here is derived from an EMBL/GenBank/DDBJ whole genome shotgun (WGS) entry which is preliminary data.</text>
</comment>
<dbReference type="EMBL" id="JASUXU010000003">
    <property type="protein sequence ID" value="KAK0327379.1"/>
    <property type="molecule type" value="Genomic_DNA"/>
</dbReference>
<evidence type="ECO:0000256" key="1">
    <source>
        <dbReference type="ARBA" id="ARBA00004370"/>
    </source>
</evidence>
<reference evidence="8" key="1">
    <citation type="submission" date="2021-12" db="EMBL/GenBank/DDBJ databases">
        <title>Black yeast isolated from Biological Soil Crust.</title>
        <authorList>
            <person name="Kurbessoian T."/>
        </authorList>
    </citation>
    <scope>NUCLEOTIDE SEQUENCE</scope>
    <source>
        <strain evidence="8">CCFEE 5208</strain>
    </source>
</reference>
<comment type="subcellular location">
    <subcellularLocation>
        <location evidence="1">Membrane</location>
    </subcellularLocation>
</comment>
<evidence type="ECO:0000256" key="2">
    <source>
        <dbReference type="ARBA" id="ARBA00009530"/>
    </source>
</evidence>
<protein>
    <recommendedName>
        <fullName evidence="10">Plasma membrane proteolipid 3</fullName>
    </recommendedName>
</protein>
<feature type="compositionally biased region" description="Basic and acidic residues" evidence="6">
    <location>
        <begin position="107"/>
        <end position="120"/>
    </location>
</feature>
<accession>A0AAN6FZK0</accession>
<keyword evidence="4 7" id="KW-1133">Transmembrane helix</keyword>
<evidence type="ECO:0000256" key="4">
    <source>
        <dbReference type="ARBA" id="ARBA00022989"/>
    </source>
</evidence>
<keyword evidence="5 7" id="KW-0472">Membrane</keyword>
<gene>
    <name evidence="8" type="ORF">LTR82_002142</name>
</gene>
<comment type="similarity">
    <text evidence="2">Belongs to the UPF0057 (PMP3) family.</text>
</comment>
<feature type="transmembrane region" description="Helical" evidence="7">
    <location>
        <begin position="36"/>
        <end position="58"/>
    </location>
</feature>
<proteinExistence type="inferred from homology"/>
<dbReference type="InterPro" id="IPR000612">
    <property type="entry name" value="PMP3"/>
</dbReference>
<dbReference type="Proteomes" id="UP001168146">
    <property type="component" value="Unassembled WGS sequence"/>
</dbReference>
<dbReference type="Pfam" id="PF01679">
    <property type="entry name" value="Pmp3"/>
    <property type="match status" value="1"/>
</dbReference>
<feature type="compositionally biased region" description="Basic and acidic residues" evidence="6">
    <location>
        <begin position="169"/>
        <end position="184"/>
    </location>
</feature>
<evidence type="ECO:0000313" key="9">
    <source>
        <dbReference type="Proteomes" id="UP001168146"/>
    </source>
</evidence>
<evidence type="ECO:0000256" key="3">
    <source>
        <dbReference type="ARBA" id="ARBA00022692"/>
    </source>
</evidence>
<evidence type="ECO:0000256" key="6">
    <source>
        <dbReference type="SAM" id="MobiDB-lite"/>
    </source>
</evidence>
<sequence length="214" mass="24231">MRTLAYRASITLVNIFFPPLAVAMLCGWEWDCMLNCFLFLLAVIPSHVHGFYISCTYFHRRKKVRKGRWPGGPKSLIHSDNVINGGASNAEAARLWRNENGVEEKEIRRSRRSSVERVDSQHPAVAQRQGSNSGRVVLRRDEAYDAGLGQREGNQLVRADTVRTRRSNRRPDGDRTATEVHMARDGYGATPQNVPQRVHPSAVESQSVRRLARL</sequence>
<organism evidence="8 9">
    <name type="scientific">Friedmanniomyces endolithicus</name>
    <dbReference type="NCBI Taxonomy" id="329885"/>
    <lineage>
        <taxon>Eukaryota</taxon>
        <taxon>Fungi</taxon>
        <taxon>Dikarya</taxon>
        <taxon>Ascomycota</taxon>
        <taxon>Pezizomycotina</taxon>
        <taxon>Dothideomycetes</taxon>
        <taxon>Dothideomycetidae</taxon>
        <taxon>Mycosphaerellales</taxon>
        <taxon>Teratosphaeriaceae</taxon>
        <taxon>Friedmanniomyces</taxon>
    </lineage>
</organism>
<dbReference type="GO" id="GO:0016020">
    <property type="term" value="C:membrane"/>
    <property type="evidence" value="ECO:0007669"/>
    <property type="project" value="UniProtKB-SubCell"/>
</dbReference>